<dbReference type="Ensembl" id="ENSFALT00000035900.1">
    <property type="protein sequence ID" value="ENSFALP00000022547.1"/>
    <property type="gene ID" value="ENSFALG00000026352.1"/>
</dbReference>
<keyword evidence="3" id="KW-1185">Reference proteome</keyword>
<evidence type="ECO:0000256" key="1">
    <source>
        <dbReference type="SAM" id="MobiDB-lite"/>
    </source>
</evidence>
<evidence type="ECO:0000313" key="2">
    <source>
        <dbReference type="Ensembl" id="ENSFALP00000022547.1"/>
    </source>
</evidence>
<reference evidence="2 3" key="1">
    <citation type="journal article" date="2012" name="Nature">
        <title>The genomic landscape of species divergence in Ficedula flycatchers.</title>
        <authorList>
            <person name="Ellegren H."/>
            <person name="Smeds L."/>
            <person name="Burri R."/>
            <person name="Olason P.I."/>
            <person name="Backstrom N."/>
            <person name="Kawakami T."/>
            <person name="Kunstner A."/>
            <person name="Makinen H."/>
            <person name="Nadachowska-Brzyska K."/>
            <person name="Qvarnstrom A."/>
            <person name="Uebbing S."/>
            <person name="Wolf J.B."/>
        </authorList>
    </citation>
    <scope>NUCLEOTIDE SEQUENCE [LARGE SCALE GENOMIC DNA]</scope>
</reference>
<dbReference type="AlphaFoldDB" id="A0A803VIJ1"/>
<reference evidence="2" key="3">
    <citation type="submission" date="2025-09" db="UniProtKB">
        <authorList>
            <consortium name="Ensembl"/>
        </authorList>
    </citation>
    <scope>IDENTIFICATION</scope>
</reference>
<feature type="compositionally biased region" description="Pro residues" evidence="1">
    <location>
        <begin position="28"/>
        <end position="82"/>
    </location>
</feature>
<accession>A0A803VIJ1</accession>
<dbReference type="Proteomes" id="UP000016665">
    <property type="component" value="Chromosome Z"/>
</dbReference>
<reference evidence="2" key="2">
    <citation type="submission" date="2025-08" db="UniProtKB">
        <authorList>
            <consortium name="Ensembl"/>
        </authorList>
    </citation>
    <scope>IDENTIFICATION</scope>
</reference>
<proteinExistence type="predicted"/>
<name>A0A803VIJ1_FICAL</name>
<sequence length="123" mass="13750">MEEEDHDHSNQQQSFIGPPVRHSSPRGPCRPSPRGPCRPSPRGPCRPSPRGPCRPSPRGPCRPSPRGPCRPSPSSPRGPCRPSPRWQPRYLCRKPVFQAETLIPVPHHWPQNLSIAPKKTCIP</sequence>
<protein>
    <submittedName>
        <fullName evidence="2">Uncharacterized protein</fullName>
    </submittedName>
</protein>
<organism evidence="2 3">
    <name type="scientific">Ficedula albicollis</name>
    <name type="common">Collared flycatcher</name>
    <name type="synonym">Muscicapa albicollis</name>
    <dbReference type="NCBI Taxonomy" id="59894"/>
    <lineage>
        <taxon>Eukaryota</taxon>
        <taxon>Metazoa</taxon>
        <taxon>Chordata</taxon>
        <taxon>Craniata</taxon>
        <taxon>Vertebrata</taxon>
        <taxon>Euteleostomi</taxon>
        <taxon>Archelosauria</taxon>
        <taxon>Archosauria</taxon>
        <taxon>Dinosauria</taxon>
        <taxon>Saurischia</taxon>
        <taxon>Theropoda</taxon>
        <taxon>Coelurosauria</taxon>
        <taxon>Aves</taxon>
        <taxon>Neognathae</taxon>
        <taxon>Neoaves</taxon>
        <taxon>Telluraves</taxon>
        <taxon>Australaves</taxon>
        <taxon>Passeriformes</taxon>
        <taxon>Muscicapidae</taxon>
        <taxon>Ficedula</taxon>
    </lineage>
</organism>
<evidence type="ECO:0000313" key="3">
    <source>
        <dbReference type="Proteomes" id="UP000016665"/>
    </source>
</evidence>
<feature type="region of interest" description="Disordered" evidence="1">
    <location>
        <begin position="1"/>
        <end position="85"/>
    </location>
</feature>